<evidence type="ECO:0000259" key="10">
    <source>
        <dbReference type="Pfam" id="PF00724"/>
    </source>
</evidence>
<dbReference type="AlphaFoldDB" id="A0A0B5QXC1"/>
<dbReference type="InterPro" id="IPR001155">
    <property type="entry name" value="OxRdtase_FMN_N"/>
</dbReference>
<reference evidence="13" key="3">
    <citation type="submission" date="2020-05" db="EMBL/GenBank/DDBJ databases">
        <title>Genomic insights into acetone-butanol-ethanol (ABE) fermentation by sequencing solventogenic clostridia strains.</title>
        <authorList>
            <person name="Brown S."/>
        </authorList>
    </citation>
    <scope>NUCLEOTIDE SEQUENCE</scope>
    <source>
        <strain evidence="13">DJ126</strain>
    </source>
</reference>
<dbReference type="InterPro" id="IPR051793">
    <property type="entry name" value="NADH:flavin_oxidoreductase"/>
</dbReference>
<evidence type="ECO:0000256" key="4">
    <source>
        <dbReference type="ARBA" id="ARBA00022630"/>
    </source>
</evidence>
<comment type="cofactor">
    <cofactor evidence="1">
        <name>FMN</name>
        <dbReference type="ChEBI" id="CHEBI:58210"/>
    </cofactor>
</comment>
<evidence type="ECO:0000256" key="8">
    <source>
        <dbReference type="ARBA" id="ARBA00023004"/>
    </source>
</evidence>
<dbReference type="GO" id="GO:0051536">
    <property type="term" value="F:iron-sulfur cluster binding"/>
    <property type="evidence" value="ECO:0007669"/>
    <property type="project" value="UniProtKB-KW"/>
</dbReference>
<keyword evidence="5" id="KW-0288">FMN</keyword>
<evidence type="ECO:0000313" key="14">
    <source>
        <dbReference type="Proteomes" id="UP000031866"/>
    </source>
</evidence>
<evidence type="ECO:0000256" key="1">
    <source>
        <dbReference type="ARBA" id="ARBA00001917"/>
    </source>
</evidence>
<dbReference type="OrthoDB" id="9772736at2"/>
<evidence type="ECO:0000256" key="6">
    <source>
        <dbReference type="ARBA" id="ARBA00022723"/>
    </source>
</evidence>
<dbReference type="GO" id="GO:0010181">
    <property type="term" value="F:FMN binding"/>
    <property type="evidence" value="ECO:0007669"/>
    <property type="project" value="InterPro"/>
</dbReference>
<sequence length="669" mass="73617">MKNKYTNLLSPITINGMILRNRTVMPPIGSNFATVSAEVSEEMIKYYELRAKGGTGLIIIENACVDFPMGTNGTKQCRIDDNQFVPGFYTLVERLHAYGAKVSVQLNHAGASAYPGRLNGAQPVSSSNIPSKTGGAIPRPLTIDEMKAIAKKYGEAAGRAQLAGFDSVEIHGGHSYLLSQFLSPLFNDRKDEFGGSAENRARFPRMVLDEVRAAVGPRFPVAIRISADDMLKGGNTLEDSLELMEYLQEKVDFINVSVAQNDNLYLQHDKMSLPEGWRSYMAKAIKERFNKPVISSGNFRTPEVCEETIKNGDADLIAMGRGLIAEPYWANKVASGKEHLLRRCISCNIGCADHRLAKSQPIRCTINPDLIFEDDYKDKKVKKTINVSVIGGGTAGLEAACTAAEVGCNVTLFEEKDRLGGLAWMIGTVPAKRKIHYFVEYLENRAKELPNLTIKLKTRATKEVLSEVNPDIIVNATGSKPLLPPIPGLKEHIDKEGGKIKSTFGFIESLNTYENEDFTGKKVVVVGGGAVGLDVVEFFAERGAQVSDIEMMPVIGKDLDTNTKLDAYHMMKENNVNQLTETALQAVNENSFTVKNPEGVIEDIAFDYGFVCLGMRAEISELPNLEEYAQEKDIKLLNIGDSVRARRIINGTEEGRNIVKTLEVMGAFR</sequence>
<dbReference type="Proteomes" id="UP000821656">
    <property type="component" value="Unassembled WGS sequence"/>
</dbReference>
<comment type="similarity">
    <text evidence="3">In the N-terminal section; belongs to the NADH:flavin oxidoreductase/NADH oxidase family.</text>
</comment>
<dbReference type="Pfam" id="PF07992">
    <property type="entry name" value="Pyr_redox_2"/>
    <property type="match status" value="1"/>
</dbReference>
<keyword evidence="7" id="KW-0560">Oxidoreductase</keyword>
<keyword evidence="4" id="KW-0285">Flavoprotein</keyword>
<dbReference type="InterPro" id="IPR023753">
    <property type="entry name" value="FAD/NAD-binding_dom"/>
</dbReference>
<dbReference type="InterPro" id="IPR036188">
    <property type="entry name" value="FAD/NAD-bd_sf"/>
</dbReference>
<dbReference type="PRINTS" id="PR00368">
    <property type="entry name" value="FADPNR"/>
</dbReference>
<dbReference type="EMBL" id="CP010086">
    <property type="protein sequence ID" value="AJH01629.1"/>
    <property type="molecule type" value="Genomic_DNA"/>
</dbReference>
<dbReference type="Gene3D" id="3.40.50.720">
    <property type="entry name" value="NAD(P)-binding Rossmann-like Domain"/>
    <property type="match status" value="1"/>
</dbReference>
<feature type="domain" description="NADH:flavin oxidoreductase/NADH oxidase N-terminal" evidence="10">
    <location>
        <begin position="8"/>
        <end position="338"/>
    </location>
</feature>
<keyword evidence="8" id="KW-0408">Iron</keyword>
<dbReference type="SUPFAM" id="SSF51971">
    <property type="entry name" value="Nucleotide-binding domain"/>
    <property type="match status" value="1"/>
</dbReference>
<keyword evidence="9" id="KW-0411">Iron-sulfur</keyword>
<evidence type="ECO:0000256" key="3">
    <source>
        <dbReference type="ARBA" id="ARBA00011048"/>
    </source>
</evidence>
<dbReference type="Pfam" id="PF00724">
    <property type="entry name" value="Oxidored_FMN"/>
    <property type="match status" value="1"/>
</dbReference>
<dbReference type="RefSeq" id="WP_041900092.1">
    <property type="nucleotide sequence ID" value="NZ_CP010086.2"/>
</dbReference>
<dbReference type="EMBL" id="JABSXK010000001">
    <property type="protein sequence ID" value="NRV09545.1"/>
    <property type="molecule type" value="Genomic_DNA"/>
</dbReference>
<evidence type="ECO:0000313" key="12">
    <source>
        <dbReference type="EMBL" id="AJH01629.1"/>
    </source>
</evidence>
<evidence type="ECO:0000256" key="7">
    <source>
        <dbReference type="ARBA" id="ARBA00023002"/>
    </source>
</evidence>
<evidence type="ECO:0000256" key="5">
    <source>
        <dbReference type="ARBA" id="ARBA00022643"/>
    </source>
</evidence>
<dbReference type="KEGG" id="cbei:LF65_05103"/>
<dbReference type="Proteomes" id="UP000031866">
    <property type="component" value="Chromosome"/>
</dbReference>
<dbReference type="PANTHER" id="PTHR42917">
    <property type="entry name" value="2,4-DIENOYL-COA REDUCTASE"/>
    <property type="match status" value="1"/>
</dbReference>
<evidence type="ECO:0000256" key="2">
    <source>
        <dbReference type="ARBA" id="ARBA00001966"/>
    </source>
</evidence>
<organism evidence="12 14">
    <name type="scientific">Clostridium beijerinckii</name>
    <name type="common">Clostridium MP</name>
    <dbReference type="NCBI Taxonomy" id="1520"/>
    <lineage>
        <taxon>Bacteria</taxon>
        <taxon>Bacillati</taxon>
        <taxon>Bacillota</taxon>
        <taxon>Clostridia</taxon>
        <taxon>Eubacteriales</taxon>
        <taxon>Clostridiaceae</taxon>
        <taxon>Clostridium</taxon>
    </lineage>
</organism>
<evidence type="ECO:0000259" key="11">
    <source>
        <dbReference type="Pfam" id="PF07992"/>
    </source>
</evidence>
<evidence type="ECO:0000256" key="9">
    <source>
        <dbReference type="ARBA" id="ARBA00023014"/>
    </source>
</evidence>
<evidence type="ECO:0000313" key="13">
    <source>
        <dbReference type="EMBL" id="NRV09545.1"/>
    </source>
</evidence>
<dbReference type="GO" id="GO:0016491">
    <property type="term" value="F:oxidoreductase activity"/>
    <property type="evidence" value="ECO:0007669"/>
    <property type="project" value="UniProtKB-KW"/>
</dbReference>
<dbReference type="PRINTS" id="PR00469">
    <property type="entry name" value="PNDRDTASEII"/>
</dbReference>
<dbReference type="Gene3D" id="3.50.50.60">
    <property type="entry name" value="FAD/NAD(P)-binding domain"/>
    <property type="match status" value="1"/>
</dbReference>
<reference evidence="14" key="1">
    <citation type="submission" date="2014-12" db="EMBL/GenBank/DDBJ databases">
        <title>Genome sequence of Clostridium beijerinckii strain 59B.</title>
        <authorList>
            <person name="Little G.T."/>
            <person name="Minton N.P."/>
        </authorList>
    </citation>
    <scope>NUCLEOTIDE SEQUENCE [LARGE SCALE GENOMIC DNA]</scope>
    <source>
        <strain evidence="14">59B</strain>
    </source>
</reference>
<dbReference type="GO" id="GO:0046872">
    <property type="term" value="F:metal ion binding"/>
    <property type="evidence" value="ECO:0007669"/>
    <property type="project" value="UniProtKB-KW"/>
</dbReference>
<dbReference type="PANTHER" id="PTHR42917:SF2">
    <property type="entry name" value="2,4-DIENOYL-COA REDUCTASE [(2E)-ENOYL-COA-PRODUCING]"/>
    <property type="match status" value="1"/>
</dbReference>
<comment type="cofactor">
    <cofactor evidence="2">
        <name>[4Fe-4S] cluster</name>
        <dbReference type="ChEBI" id="CHEBI:49883"/>
    </cofactor>
</comment>
<dbReference type="CDD" id="cd02803">
    <property type="entry name" value="OYE_like_FMN_family"/>
    <property type="match status" value="1"/>
</dbReference>
<dbReference type="Gene3D" id="3.20.20.70">
    <property type="entry name" value="Aldolase class I"/>
    <property type="match status" value="1"/>
</dbReference>
<accession>A0A0B5QXC1</accession>
<feature type="domain" description="FAD/NAD(P)-binding" evidence="11">
    <location>
        <begin position="386"/>
        <end position="622"/>
    </location>
</feature>
<name>A0A0B5QXC1_CLOBE</name>
<reference evidence="12" key="2">
    <citation type="submission" date="2016-02" db="EMBL/GenBank/DDBJ databases">
        <title>Genome sequence of Clostridium beijerinckii strain 59B.</title>
        <authorList>
            <person name="Little G.T."/>
            <person name="Minton N.P."/>
        </authorList>
    </citation>
    <scope>NUCLEOTIDE SEQUENCE</scope>
    <source>
        <strain evidence="12">NCIMB 14988</strain>
    </source>
</reference>
<dbReference type="SUPFAM" id="SSF51905">
    <property type="entry name" value="FAD/NAD(P)-binding domain"/>
    <property type="match status" value="1"/>
</dbReference>
<dbReference type="SUPFAM" id="SSF51395">
    <property type="entry name" value="FMN-linked oxidoreductases"/>
    <property type="match status" value="1"/>
</dbReference>
<gene>
    <name evidence="13" type="ORF">DFH45_002508</name>
    <name evidence="12" type="ORF">LF65_05103</name>
</gene>
<keyword evidence="6" id="KW-0479">Metal-binding</keyword>
<protein>
    <submittedName>
        <fullName evidence="12 13">2,4-dienoyl-CoA reductase</fullName>
    </submittedName>
</protein>
<dbReference type="InterPro" id="IPR013785">
    <property type="entry name" value="Aldolase_TIM"/>
</dbReference>
<proteinExistence type="inferred from homology"/>
<dbReference type="STRING" id="1520.LF65_05103"/>